<dbReference type="Proteomes" id="UP000332933">
    <property type="component" value="Unassembled WGS sequence"/>
</dbReference>
<sequence length="433" mass="48961">MAEYTKNMSPVVHADIDGQFATSVSQGQVDDVQVSLQRWPLLIHSPLLWPAVLQFVASPTSSGVLLRLLDCLHQFHVPFDALVAKRLLVHAGAHGVSPSGMDHLVASSKSRLPRCFLSVDIFGVLPLLAALQHQHHELAHHVVERMDHGALNQYGGYLALRAIWSANEDVALRCLGLPHIQARLDAPRNEQVNDDEWARANADMIEWAVEAVTSRLHRVVRCLETQERLRRYIHQACYLSPDFEAWGSECDRYRAYKTWCHYRDPFLVQRRRVGLPDHVGLHIAKFVFEFDADADAQVDLCANCGASLILCPCHNVQRFRDGDGKPVFGCCACQCTIEKFPTECERYKRGFRQTEPIKGPLVPVDGARGTGYVPYKSVPEMCTDTSFVYQSISRMDEYSHKSAEELRFEDYLKVDRPSSTYIPSYNFAEYSGV</sequence>
<evidence type="ECO:0000313" key="3">
    <source>
        <dbReference type="Proteomes" id="UP000332933"/>
    </source>
</evidence>
<dbReference type="Pfam" id="PF21240">
    <property type="entry name" value="Nup98_GLEBS"/>
    <property type="match status" value="1"/>
</dbReference>
<name>A0A485LIY1_9STRA</name>
<reference evidence="1" key="2">
    <citation type="submission" date="2019-06" db="EMBL/GenBank/DDBJ databases">
        <title>Genomics analysis of Aphanomyces spp. identifies a new class of oomycete effector associated with host adaptation.</title>
        <authorList>
            <person name="Gaulin E."/>
        </authorList>
    </citation>
    <scope>NUCLEOTIDE SEQUENCE</scope>
    <source>
        <strain evidence="1">CBS 578.67</strain>
    </source>
</reference>
<reference evidence="2 3" key="1">
    <citation type="submission" date="2019-03" db="EMBL/GenBank/DDBJ databases">
        <authorList>
            <person name="Gaulin E."/>
            <person name="Dumas B."/>
        </authorList>
    </citation>
    <scope>NUCLEOTIDE SEQUENCE [LARGE SCALE GENOMIC DNA]</scope>
    <source>
        <strain evidence="2">CBS 568.67</strain>
    </source>
</reference>
<keyword evidence="3" id="KW-1185">Reference proteome</keyword>
<gene>
    <name evidence="2" type="primary">Aste57867_21728</name>
    <name evidence="1" type="ORF">As57867_021659</name>
    <name evidence="2" type="ORF">ASTE57867_21728</name>
</gene>
<evidence type="ECO:0000313" key="1">
    <source>
        <dbReference type="EMBL" id="KAF0686451.1"/>
    </source>
</evidence>
<organism evidence="2 3">
    <name type="scientific">Aphanomyces stellatus</name>
    <dbReference type="NCBI Taxonomy" id="120398"/>
    <lineage>
        <taxon>Eukaryota</taxon>
        <taxon>Sar</taxon>
        <taxon>Stramenopiles</taxon>
        <taxon>Oomycota</taxon>
        <taxon>Saprolegniomycetes</taxon>
        <taxon>Saprolegniales</taxon>
        <taxon>Verrucalvaceae</taxon>
        <taxon>Aphanomyces</taxon>
    </lineage>
</organism>
<dbReference type="Gene3D" id="1.10.10.2360">
    <property type="match status" value="1"/>
</dbReference>
<evidence type="ECO:0000313" key="2">
    <source>
        <dbReference type="EMBL" id="VFT98397.1"/>
    </source>
</evidence>
<proteinExistence type="predicted"/>
<dbReference type="EMBL" id="VJMH01006999">
    <property type="protein sequence ID" value="KAF0686451.1"/>
    <property type="molecule type" value="Genomic_DNA"/>
</dbReference>
<protein>
    <submittedName>
        <fullName evidence="2">Aste57867_21728 protein</fullName>
    </submittedName>
</protein>
<dbReference type="AlphaFoldDB" id="A0A485LIY1"/>
<dbReference type="EMBL" id="CAADRA010007025">
    <property type="protein sequence ID" value="VFT98397.1"/>
    <property type="molecule type" value="Genomic_DNA"/>
</dbReference>
<accession>A0A485LIY1</accession>